<sequence length="141" mass="14952">SSPCNKYTPEADGWVAFELAVAICGVGVIELEESPAASARIEVGAFAAHCWPNEVGKYWQEPRIVQTNPGVKSYDGEVLTLSGVFPVVGGVEHSIGTGLTTTVFARQGAAAAARLWGQLAWVRLWAADSIPEHLPYQGSLA</sequence>
<reference evidence="1" key="1">
    <citation type="journal article" date="2015" name="Nature">
        <title>Complex archaea that bridge the gap between prokaryotes and eukaryotes.</title>
        <authorList>
            <person name="Spang A."/>
            <person name="Saw J.H."/>
            <person name="Jorgensen S.L."/>
            <person name="Zaremba-Niedzwiedzka K."/>
            <person name="Martijn J."/>
            <person name="Lind A.E."/>
            <person name="van Eijk R."/>
            <person name="Schleper C."/>
            <person name="Guy L."/>
            <person name="Ettema T.J."/>
        </authorList>
    </citation>
    <scope>NUCLEOTIDE SEQUENCE</scope>
</reference>
<accession>A0A0F9C8A4</accession>
<dbReference type="AlphaFoldDB" id="A0A0F9C8A4"/>
<gene>
    <name evidence="1" type="ORF">LCGC14_2698740</name>
</gene>
<proteinExistence type="predicted"/>
<evidence type="ECO:0000313" key="1">
    <source>
        <dbReference type="EMBL" id="KKK92856.1"/>
    </source>
</evidence>
<comment type="caution">
    <text evidence="1">The sequence shown here is derived from an EMBL/GenBank/DDBJ whole genome shotgun (WGS) entry which is preliminary data.</text>
</comment>
<name>A0A0F9C8A4_9ZZZZ</name>
<feature type="non-terminal residue" evidence="1">
    <location>
        <position position="1"/>
    </location>
</feature>
<dbReference type="EMBL" id="LAZR01048028">
    <property type="protein sequence ID" value="KKK92856.1"/>
    <property type="molecule type" value="Genomic_DNA"/>
</dbReference>
<protein>
    <submittedName>
        <fullName evidence="1">Uncharacterized protein</fullName>
    </submittedName>
</protein>
<organism evidence="1">
    <name type="scientific">marine sediment metagenome</name>
    <dbReference type="NCBI Taxonomy" id="412755"/>
    <lineage>
        <taxon>unclassified sequences</taxon>
        <taxon>metagenomes</taxon>
        <taxon>ecological metagenomes</taxon>
    </lineage>
</organism>